<dbReference type="InterPro" id="IPR029063">
    <property type="entry name" value="SAM-dependent_MTases_sf"/>
</dbReference>
<name>A0A369UT59_9GAMM</name>
<dbReference type="InterPro" id="IPR051052">
    <property type="entry name" value="Diverse_substrate_MTase"/>
</dbReference>
<accession>A0A369UT59</accession>
<organism evidence="5 6">
    <name type="scientific">Dyella tabacisoli</name>
    <dbReference type="NCBI Taxonomy" id="2282381"/>
    <lineage>
        <taxon>Bacteria</taxon>
        <taxon>Pseudomonadati</taxon>
        <taxon>Pseudomonadota</taxon>
        <taxon>Gammaproteobacteria</taxon>
        <taxon>Lysobacterales</taxon>
        <taxon>Rhodanobacteraceae</taxon>
        <taxon>Dyella</taxon>
    </lineage>
</organism>
<evidence type="ECO:0000313" key="5">
    <source>
        <dbReference type="EMBL" id="RDD83701.1"/>
    </source>
</evidence>
<dbReference type="GO" id="GO:0032259">
    <property type="term" value="P:methylation"/>
    <property type="evidence" value="ECO:0007669"/>
    <property type="project" value="UniProtKB-KW"/>
</dbReference>
<evidence type="ECO:0000256" key="3">
    <source>
        <dbReference type="ARBA" id="ARBA00022679"/>
    </source>
</evidence>
<dbReference type="CDD" id="cd02440">
    <property type="entry name" value="AdoMet_MTases"/>
    <property type="match status" value="1"/>
</dbReference>
<dbReference type="PANTHER" id="PTHR44942">
    <property type="entry name" value="METHYLTRANSF_11 DOMAIN-CONTAINING PROTEIN"/>
    <property type="match status" value="1"/>
</dbReference>
<dbReference type="AlphaFoldDB" id="A0A369UT59"/>
<dbReference type="Pfam" id="PF08241">
    <property type="entry name" value="Methyltransf_11"/>
    <property type="match status" value="1"/>
</dbReference>
<keyword evidence="2 5" id="KW-0489">Methyltransferase</keyword>
<sequence length="256" mass="27832">MAIIDFGKTADDYAKHRAGFPAAFFDRLFAYGLARSGDVGLDVGTGTGTIARGLARRGCVMTGLDPAAPLLAQAAVLDQTAGVQIRQVHARVEDAEFPPVSFDLVTAGQCWNWFDQPRAAALAHRWLRPGGRLVIAQFDWLPLAGNMVEDTERLIRAYNPDWQLGGGTGLYPSWLRGVREAGFGDLRTFSFDLDISYIHEDWRGRIRASAGVGAALDAASVARFDGELSELLARDHPIEPMEVPHRVWVLSAVASG</sequence>
<protein>
    <submittedName>
        <fullName evidence="5">Class I SAM-dependent methyltransferase</fullName>
    </submittedName>
</protein>
<dbReference type="OrthoDB" id="9797252at2"/>
<keyword evidence="3 5" id="KW-0808">Transferase</keyword>
<evidence type="ECO:0000256" key="2">
    <source>
        <dbReference type="ARBA" id="ARBA00022603"/>
    </source>
</evidence>
<dbReference type="SUPFAM" id="SSF53335">
    <property type="entry name" value="S-adenosyl-L-methionine-dependent methyltransferases"/>
    <property type="match status" value="1"/>
</dbReference>
<dbReference type="Gene3D" id="3.40.50.150">
    <property type="entry name" value="Vaccinia Virus protein VP39"/>
    <property type="match status" value="1"/>
</dbReference>
<keyword evidence="6" id="KW-1185">Reference proteome</keyword>
<comment type="caution">
    <text evidence="5">The sequence shown here is derived from an EMBL/GenBank/DDBJ whole genome shotgun (WGS) entry which is preliminary data.</text>
</comment>
<dbReference type="Proteomes" id="UP000253782">
    <property type="component" value="Unassembled WGS sequence"/>
</dbReference>
<dbReference type="InterPro" id="IPR013216">
    <property type="entry name" value="Methyltransf_11"/>
</dbReference>
<evidence type="ECO:0000256" key="1">
    <source>
        <dbReference type="ARBA" id="ARBA00008361"/>
    </source>
</evidence>
<dbReference type="EMBL" id="QQAH01000001">
    <property type="protein sequence ID" value="RDD83701.1"/>
    <property type="molecule type" value="Genomic_DNA"/>
</dbReference>
<gene>
    <name evidence="5" type="ORF">DVJ77_03775</name>
</gene>
<dbReference type="PANTHER" id="PTHR44942:SF4">
    <property type="entry name" value="METHYLTRANSFERASE TYPE 11 DOMAIN-CONTAINING PROTEIN"/>
    <property type="match status" value="1"/>
</dbReference>
<dbReference type="RefSeq" id="WP_114844093.1">
    <property type="nucleotide sequence ID" value="NZ_JBHSPE010000001.1"/>
</dbReference>
<proteinExistence type="inferred from homology"/>
<evidence type="ECO:0000313" key="6">
    <source>
        <dbReference type="Proteomes" id="UP000253782"/>
    </source>
</evidence>
<reference evidence="5 6" key="1">
    <citation type="submission" date="2018-07" db="EMBL/GenBank/DDBJ databases">
        <title>Dyella tabacisoli L4-6T, whole genome shotgun sequence.</title>
        <authorList>
            <person name="Zhou X.-K."/>
            <person name="Li W.-J."/>
            <person name="Duan Y.-Q."/>
        </authorList>
    </citation>
    <scope>NUCLEOTIDE SEQUENCE [LARGE SCALE GENOMIC DNA]</scope>
    <source>
        <strain evidence="5 6">L4-6</strain>
    </source>
</reference>
<dbReference type="GO" id="GO:0008757">
    <property type="term" value="F:S-adenosylmethionine-dependent methyltransferase activity"/>
    <property type="evidence" value="ECO:0007669"/>
    <property type="project" value="InterPro"/>
</dbReference>
<feature type="domain" description="Methyltransferase type 11" evidence="4">
    <location>
        <begin position="41"/>
        <end position="135"/>
    </location>
</feature>
<comment type="similarity">
    <text evidence="1">Belongs to the methyltransferase superfamily.</text>
</comment>
<evidence type="ECO:0000259" key="4">
    <source>
        <dbReference type="Pfam" id="PF08241"/>
    </source>
</evidence>